<gene>
    <name evidence="2" type="ORF">BU16DRAFT_602269</name>
</gene>
<evidence type="ECO:0000256" key="1">
    <source>
        <dbReference type="SAM" id="MobiDB-lite"/>
    </source>
</evidence>
<keyword evidence="3" id="KW-1185">Reference proteome</keyword>
<protein>
    <submittedName>
        <fullName evidence="2">Uncharacterized protein</fullName>
    </submittedName>
</protein>
<name>A0A6A6R7I8_9PEZI</name>
<proteinExistence type="predicted"/>
<dbReference type="AlphaFoldDB" id="A0A6A6R7I8"/>
<organism evidence="2 3">
    <name type="scientific">Lophium mytilinum</name>
    <dbReference type="NCBI Taxonomy" id="390894"/>
    <lineage>
        <taxon>Eukaryota</taxon>
        <taxon>Fungi</taxon>
        <taxon>Dikarya</taxon>
        <taxon>Ascomycota</taxon>
        <taxon>Pezizomycotina</taxon>
        <taxon>Dothideomycetes</taxon>
        <taxon>Pleosporomycetidae</taxon>
        <taxon>Mytilinidiales</taxon>
        <taxon>Mytilinidiaceae</taxon>
        <taxon>Lophium</taxon>
    </lineage>
</organism>
<evidence type="ECO:0000313" key="3">
    <source>
        <dbReference type="Proteomes" id="UP000799750"/>
    </source>
</evidence>
<reference evidence="2" key="1">
    <citation type="journal article" date="2020" name="Stud. Mycol.">
        <title>101 Dothideomycetes genomes: a test case for predicting lifestyles and emergence of pathogens.</title>
        <authorList>
            <person name="Haridas S."/>
            <person name="Albert R."/>
            <person name="Binder M."/>
            <person name="Bloem J."/>
            <person name="Labutti K."/>
            <person name="Salamov A."/>
            <person name="Andreopoulos B."/>
            <person name="Baker S."/>
            <person name="Barry K."/>
            <person name="Bills G."/>
            <person name="Bluhm B."/>
            <person name="Cannon C."/>
            <person name="Castanera R."/>
            <person name="Culley D."/>
            <person name="Daum C."/>
            <person name="Ezra D."/>
            <person name="Gonzalez J."/>
            <person name="Henrissat B."/>
            <person name="Kuo A."/>
            <person name="Liang C."/>
            <person name="Lipzen A."/>
            <person name="Lutzoni F."/>
            <person name="Magnuson J."/>
            <person name="Mondo S."/>
            <person name="Nolan M."/>
            <person name="Ohm R."/>
            <person name="Pangilinan J."/>
            <person name="Park H.-J."/>
            <person name="Ramirez L."/>
            <person name="Alfaro M."/>
            <person name="Sun H."/>
            <person name="Tritt A."/>
            <person name="Yoshinaga Y."/>
            <person name="Zwiers L.-H."/>
            <person name="Turgeon B."/>
            <person name="Goodwin S."/>
            <person name="Spatafora J."/>
            <person name="Crous P."/>
            <person name="Grigoriev I."/>
        </authorList>
    </citation>
    <scope>NUCLEOTIDE SEQUENCE</scope>
    <source>
        <strain evidence="2">CBS 269.34</strain>
    </source>
</reference>
<sequence>MDRQDKNHVPWESYVLEGRALRGFRDNFSTYLPPMRKMTAGMSDTNIEKAIDSYYARDKNEPIGYVDKDDLKDAAQKAQGVYYHDSCDPDSVIEGRKLFVPSLRRDGDNNVDRTKRAEVLAKHMQDNERFTKSEYAWEADAWSDVFGKIRDDPHLAADKREIRAKVAKTDEVKGTLIGESHTVKRIPDATFGLSMFPKDSPESRAASGPDRQLCEDQLALLYAEFKFAVDPRMDRDDTSLIFPWGVYEAKGWAGDCRDARRQALAAGAAYLDMLDCLARKPDFKGVPTTYQTPGSRNFQVFALTSYGAQWHINVGYRRRREQVDHKCADWVHPVHVEEKRVSEYVYIFQRVWSGRVVTQRRAYELLTLIDQIQYWATHQHRDFVTRHLVPWTRLGREWELPTFNSDDELPVHQTIYTGDPQKETKPTSSHRRPLNIDSRLAKRKGSEETARVKSQSRVDKRYHRMGDDKCKKKQLWSMLEDKEFRERYRREQQDRLHYLNLPIVFLD</sequence>
<dbReference type="OrthoDB" id="191139at2759"/>
<evidence type="ECO:0000313" key="2">
    <source>
        <dbReference type="EMBL" id="KAF2500436.1"/>
    </source>
</evidence>
<dbReference type="Proteomes" id="UP000799750">
    <property type="component" value="Unassembled WGS sequence"/>
</dbReference>
<feature type="region of interest" description="Disordered" evidence="1">
    <location>
        <begin position="442"/>
        <end position="464"/>
    </location>
</feature>
<feature type="compositionally biased region" description="Basic and acidic residues" evidence="1">
    <location>
        <begin position="444"/>
        <end position="464"/>
    </location>
</feature>
<dbReference type="EMBL" id="MU004183">
    <property type="protein sequence ID" value="KAF2500436.1"/>
    <property type="molecule type" value="Genomic_DNA"/>
</dbReference>
<accession>A0A6A6R7I8</accession>